<dbReference type="InterPro" id="IPR035897">
    <property type="entry name" value="Toll_tir_struct_dom_sf"/>
</dbReference>
<dbReference type="PANTHER" id="PTHR11017">
    <property type="entry name" value="LEUCINE-RICH REPEAT-CONTAINING PROTEIN"/>
    <property type="match status" value="1"/>
</dbReference>
<dbReference type="SUPFAM" id="SSF46785">
    <property type="entry name" value="Winged helix' DNA-binding domain"/>
    <property type="match status" value="1"/>
</dbReference>
<dbReference type="InterPro" id="IPR000157">
    <property type="entry name" value="TIR_dom"/>
</dbReference>
<dbReference type="GO" id="GO:0051707">
    <property type="term" value="P:response to other organism"/>
    <property type="evidence" value="ECO:0007669"/>
    <property type="project" value="UniProtKB-ARBA"/>
</dbReference>
<evidence type="ECO:0000256" key="3">
    <source>
        <dbReference type="ARBA" id="ARBA00022821"/>
    </source>
</evidence>
<dbReference type="InterPro" id="IPR058192">
    <property type="entry name" value="WHD_ROQ1-like"/>
</dbReference>
<feature type="domain" description="TIR" evidence="6">
    <location>
        <begin position="27"/>
        <end position="192"/>
    </location>
</feature>
<dbReference type="InterPro" id="IPR036390">
    <property type="entry name" value="WH_DNA-bd_sf"/>
</dbReference>
<sequence length="1196" mass="134847">MESSVAASSAPPPPPPPPPQSVALPTGNYEVFISFRGPDVRNRFADHLYTSLARAKIRTFRDEEELEKGEEIAPSLVRAIPESKIYIPILTERYASSKWCLLELAQMVECWKQKKGHLILPIFYFVDPRDVRHQQAFEQHAHKHSPEIVKEWKEALREVGQMKGWHVTGSLGEGAIVDEILSKVESHLRSMYTLVTDELVGIDALVGEVTALLLNLGSSNEKGIVGIHGMGGLGKTTLSKAVYNKICARFDRCCYLEDVRETLAKSGGVVSMQNKVISAILKGDHHQVKSVSEGTNVIKNRVCKHKMLLVIDDIDDKFEFDKILGKLGDFSSDCRFIFTTRNKRALDFIPECKLYEPREMSRRLSLQLFCKHAFGMDNPPMEDVGISEEFVKVAGGLPLALKVIGSLLFRRDRKFWKEKLVELQGLPSTTENMVQERLKISYNDLSHNEKQIFLDIACFFIGSHKDLPYYMWSSCDFYPESGISTLIHRSLIKLDEENQFWMHDHIKDLGRAIVNEEDIRRPYNRSRIWSTDEVLTMLRNREGSEQVEVVLIDVESRDDHDKLLKSKKFEKLSGLRYLEVRYGHMRGDFSQVLPNLRCLRLCHCESIPTDINAKKLAVLDLEGSTVKGDWKGWSRIKTAAAKLKAVNLPQCWKLTKSPDLSTCTSLEFINFSGCFQMKGQMHIGTFKNLKTLRLENTRTTELVIKGDDIKKLQQLEEMDVSGTDLRELPVGMENLSSLKILSLGLADWGVKYRLEIPRLPGSLKRLSISFSSGVPNLIELKQLESLSYSNDPCIPGDLWRLPNLKELTLKLCPIKGPMLQKDQKATTTSLAPALPTSLTSLHVVDCWELNELPSLANLCNLTRLELRGVRVAEIRGLGELRAMETMVIRSMSLNSLNGLENLHLLTTLSLWYATLERLPSLEDLSKLKDLEVCYCPNVVEIPGMGGLEECLSRLTIKKCPSLANLDGLLQLLGALEELTLYEQSFGGKPSLDLPCLVNLKRLYIRSCPELTEVTGLGRLVSLEWLTVECCTSIRQLSDLSELKNLNELNLSDCQSLTDLIGVDRLESLRKLLMNRCCSVRKLPNLSSLKNLETLDLVGCIELTEVEGIEGLKSLIELNLLNCRSITELGNLSGLKKLEMLNILGCTKLVEVNGLDELKELRYLEMGKRMRARYLAKSTARYGKGLAALLVDRSPTS</sequence>
<dbReference type="InterPro" id="IPR002182">
    <property type="entry name" value="NB-ARC"/>
</dbReference>
<dbReference type="Gene3D" id="3.40.50.10140">
    <property type="entry name" value="Toll/interleukin-1 receptor homology (TIR) domain"/>
    <property type="match status" value="1"/>
</dbReference>
<evidence type="ECO:0000256" key="2">
    <source>
        <dbReference type="ARBA" id="ARBA00022737"/>
    </source>
</evidence>
<keyword evidence="8" id="KW-1185">Reference proteome</keyword>
<accession>A0AAV2D372</accession>
<proteinExistence type="predicted"/>
<gene>
    <name evidence="7" type="ORF">LTRI10_LOCUS10544</name>
</gene>
<dbReference type="PROSITE" id="PS50104">
    <property type="entry name" value="TIR"/>
    <property type="match status" value="1"/>
</dbReference>
<evidence type="ECO:0000256" key="1">
    <source>
        <dbReference type="ARBA" id="ARBA00022614"/>
    </source>
</evidence>
<dbReference type="GO" id="GO:0007165">
    <property type="term" value="P:signal transduction"/>
    <property type="evidence" value="ECO:0007669"/>
    <property type="project" value="InterPro"/>
</dbReference>
<dbReference type="InterPro" id="IPR032675">
    <property type="entry name" value="LRR_dom_sf"/>
</dbReference>
<feature type="compositionally biased region" description="Pro residues" evidence="5">
    <location>
        <begin position="10"/>
        <end position="20"/>
    </location>
</feature>
<dbReference type="SMART" id="SM00255">
    <property type="entry name" value="TIR"/>
    <property type="match status" value="1"/>
</dbReference>
<dbReference type="InterPro" id="IPR042197">
    <property type="entry name" value="Apaf_helical"/>
</dbReference>
<dbReference type="AlphaFoldDB" id="A0AAV2D372"/>
<dbReference type="FunFam" id="3.40.50.10140:FF:000007">
    <property type="entry name" value="Disease resistance protein (TIR-NBS-LRR class)"/>
    <property type="match status" value="1"/>
</dbReference>
<dbReference type="SUPFAM" id="SSF52058">
    <property type="entry name" value="L domain-like"/>
    <property type="match status" value="2"/>
</dbReference>
<dbReference type="SMART" id="SM00367">
    <property type="entry name" value="LRR_CC"/>
    <property type="match status" value="3"/>
</dbReference>
<dbReference type="PANTHER" id="PTHR11017:SF570">
    <property type="entry name" value="DISEASE RESISTANCE PROTEIN (TIR-NBS CLASS)-RELATED"/>
    <property type="match status" value="1"/>
</dbReference>
<dbReference type="GO" id="GO:0006952">
    <property type="term" value="P:defense response"/>
    <property type="evidence" value="ECO:0007669"/>
    <property type="project" value="UniProtKB-KW"/>
</dbReference>
<dbReference type="Gene3D" id="1.10.8.430">
    <property type="entry name" value="Helical domain of apoptotic protease-activating factors"/>
    <property type="match status" value="1"/>
</dbReference>
<evidence type="ECO:0000256" key="4">
    <source>
        <dbReference type="ARBA" id="ARBA00023027"/>
    </source>
</evidence>
<dbReference type="Pfam" id="PF23598">
    <property type="entry name" value="LRR_14"/>
    <property type="match status" value="1"/>
</dbReference>
<organism evidence="7 8">
    <name type="scientific">Linum trigynum</name>
    <dbReference type="NCBI Taxonomy" id="586398"/>
    <lineage>
        <taxon>Eukaryota</taxon>
        <taxon>Viridiplantae</taxon>
        <taxon>Streptophyta</taxon>
        <taxon>Embryophyta</taxon>
        <taxon>Tracheophyta</taxon>
        <taxon>Spermatophyta</taxon>
        <taxon>Magnoliopsida</taxon>
        <taxon>eudicotyledons</taxon>
        <taxon>Gunneridae</taxon>
        <taxon>Pentapetalae</taxon>
        <taxon>rosids</taxon>
        <taxon>fabids</taxon>
        <taxon>Malpighiales</taxon>
        <taxon>Linaceae</taxon>
        <taxon>Linum</taxon>
    </lineage>
</organism>
<dbReference type="PRINTS" id="PR00364">
    <property type="entry name" value="DISEASERSIST"/>
</dbReference>
<dbReference type="Gene3D" id="3.40.50.300">
    <property type="entry name" value="P-loop containing nucleotide triphosphate hydrolases"/>
    <property type="match status" value="1"/>
</dbReference>
<dbReference type="EMBL" id="OZ034815">
    <property type="protein sequence ID" value="CAL1366238.1"/>
    <property type="molecule type" value="Genomic_DNA"/>
</dbReference>
<dbReference type="Gene3D" id="3.80.10.10">
    <property type="entry name" value="Ribonuclease Inhibitor"/>
    <property type="match status" value="4"/>
</dbReference>
<reference evidence="7 8" key="1">
    <citation type="submission" date="2024-04" db="EMBL/GenBank/DDBJ databases">
        <authorList>
            <person name="Fracassetti M."/>
        </authorList>
    </citation>
    <scope>NUCLEOTIDE SEQUENCE [LARGE SCALE GENOMIC DNA]</scope>
</reference>
<protein>
    <recommendedName>
        <fullName evidence="6">TIR domain-containing protein</fullName>
    </recommendedName>
</protein>
<keyword evidence="1" id="KW-0433">Leucine-rich repeat</keyword>
<feature type="region of interest" description="Disordered" evidence="5">
    <location>
        <begin position="1"/>
        <end position="22"/>
    </location>
</feature>
<keyword evidence="3" id="KW-0611">Plant defense</keyword>
<keyword evidence="4" id="KW-0520">NAD</keyword>
<dbReference type="InterPro" id="IPR044974">
    <property type="entry name" value="Disease_R_plants"/>
</dbReference>
<dbReference type="InterPro" id="IPR006553">
    <property type="entry name" value="Leu-rich_rpt_Cys-con_subtyp"/>
</dbReference>
<dbReference type="InterPro" id="IPR027417">
    <property type="entry name" value="P-loop_NTPase"/>
</dbReference>
<dbReference type="SUPFAM" id="SSF52200">
    <property type="entry name" value="Toll/Interleukin receptor TIR domain"/>
    <property type="match status" value="1"/>
</dbReference>
<keyword evidence="2" id="KW-0677">Repeat</keyword>
<dbReference type="Proteomes" id="UP001497516">
    <property type="component" value="Chromosome 2"/>
</dbReference>
<dbReference type="GO" id="GO:0043531">
    <property type="term" value="F:ADP binding"/>
    <property type="evidence" value="ECO:0007669"/>
    <property type="project" value="InterPro"/>
</dbReference>
<evidence type="ECO:0000256" key="5">
    <source>
        <dbReference type="SAM" id="MobiDB-lite"/>
    </source>
</evidence>
<dbReference type="Pfam" id="PF00931">
    <property type="entry name" value="NB-ARC"/>
    <property type="match status" value="1"/>
</dbReference>
<name>A0AAV2D372_9ROSI</name>
<evidence type="ECO:0000313" key="8">
    <source>
        <dbReference type="Proteomes" id="UP001497516"/>
    </source>
</evidence>
<dbReference type="Pfam" id="PF23282">
    <property type="entry name" value="WHD_ROQ1"/>
    <property type="match status" value="1"/>
</dbReference>
<dbReference type="Pfam" id="PF01582">
    <property type="entry name" value="TIR"/>
    <property type="match status" value="1"/>
</dbReference>
<dbReference type="SUPFAM" id="SSF52047">
    <property type="entry name" value="RNI-like"/>
    <property type="match status" value="1"/>
</dbReference>
<evidence type="ECO:0000313" key="7">
    <source>
        <dbReference type="EMBL" id="CAL1366238.1"/>
    </source>
</evidence>
<dbReference type="SUPFAM" id="SSF52540">
    <property type="entry name" value="P-loop containing nucleoside triphosphate hydrolases"/>
    <property type="match status" value="1"/>
</dbReference>
<dbReference type="InterPro" id="IPR055414">
    <property type="entry name" value="LRR_R13L4/SHOC2-like"/>
</dbReference>
<evidence type="ECO:0000259" key="6">
    <source>
        <dbReference type="PROSITE" id="PS50104"/>
    </source>
</evidence>